<evidence type="ECO:0000256" key="3">
    <source>
        <dbReference type="ARBA" id="ARBA00022989"/>
    </source>
</evidence>
<comment type="caution">
    <text evidence="7">The sequence shown here is derived from an EMBL/GenBank/DDBJ whole genome shotgun (WGS) entry which is preliminary data.</text>
</comment>
<keyword evidence="2 6" id="KW-0812">Transmembrane</keyword>
<keyword evidence="3 6" id="KW-1133">Transmembrane helix</keyword>
<keyword evidence="8" id="KW-1185">Reference proteome</keyword>
<comment type="subcellular location">
    <subcellularLocation>
        <location evidence="1">Membrane</location>
    </subcellularLocation>
</comment>
<dbReference type="PANTHER" id="PTHR10806:SF6">
    <property type="entry name" value="SIGNAL PEPTIDASE COMPLEX CATALYTIC SUBUNIT SEC11"/>
    <property type="match status" value="1"/>
</dbReference>
<dbReference type="GO" id="GO:0016020">
    <property type="term" value="C:membrane"/>
    <property type="evidence" value="ECO:0007669"/>
    <property type="project" value="UniProtKB-SubCell"/>
</dbReference>
<dbReference type="InterPro" id="IPR019533">
    <property type="entry name" value="Peptidase_S26"/>
</dbReference>
<sequence>MRAGGSNRRQGRRFTASGVLGVVLCIVFIPLIVVNLVLIVSSYLKPDELPGVLGVKPAVVLSGSMDPAIQVGDLIFVNDCDPAALKEGDVVCYLSSGKAITHRIVSIAEGDDGQPRLVTKGDANNAEDRLAVSFDQVQGQWSGARVPGLGNAILFMQTPAGMILFIVCPLALFFAWDVWRRRRMDKAEAARAAQLEAELAALRREQGVGRGPTEKF</sequence>
<feature type="transmembrane region" description="Helical" evidence="6">
    <location>
        <begin position="20"/>
        <end position="44"/>
    </location>
</feature>
<dbReference type="NCBIfam" id="TIGR02228">
    <property type="entry name" value="sigpep_I_arch"/>
    <property type="match status" value="1"/>
</dbReference>
<gene>
    <name evidence="7" type="ORF">GO738_11410</name>
</gene>
<dbReference type="Proteomes" id="UP000468327">
    <property type="component" value="Unassembled WGS sequence"/>
</dbReference>
<dbReference type="EMBL" id="WPOC01000020">
    <property type="protein sequence ID" value="MVN15941.1"/>
    <property type="molecule type" value="Genomic_DNA"/>
</dbReference>
<evidence type="ECO:0000256" key="1">
    <source>
        <dbReference type="ARBA" id="ARBA00004370"/>
    </source>
</evidence>
<evidence type="ECO:0000256" key="6">
    <source>
        <dbReference type="SAM" id="Phobius"/>
    </source>
</evidence>
<keyword evidence="4 6" id="KW-0472">Membrane</keyword>
<dbReference type="PANTHER" id="PTHR10806">
    <property type="entry name" value="SIGNAL PEPTIDASE COMPLEX CATALYTIC SUBUNIT SEC11"/>
    <property type="match status" value="1"/>
</dbReference>
<dbReference type="CDD" id="cd06530">
    <property type="entry name" value="S26_SPase_I"/>
    <property type="match status" value="1"/>
</dbReference>
<dbReference type="InterPro" id="IPR036286">
    <property type="entry name" value="LexA/Signal_pep-like_sf"/>
</dbReference>
<name>A0A6N8IJ69_9ACTN</name>
<evidence type="ECO:0000256" key="4">
    <source>
        <dbReference type="ARBA" id="ARBA00023136"/>
    </source>
</evidence>
<dbReference type="InterPro" id="IPR001733">
    <property type="entry name" value="Peptidase_S26B"/>
</dbReference>
<evidence type="ECO:0000256" key="5">
    <source>
        <dbReference type="NCBIfam" id="TIGR02228"/>
    </source>
</evidence>
<dbReference type="AlphaFoldDB" id="A0A6N8IJ69"/>
<proteinExistence type="predicted"/>
<dbReference type="PRINTS" id="PR00728">
    <property type="entry name" value="SIGNALPTASE"/>
</dbReference>
<dbReference type="GO" id="GO:0006465">
    <property type="term" value="P:signal peptide processing"/>
    <property type="evidence" value="ECO:0007669"/>
    <property type="project" value="UniProtKB-UniRule"/>
</dbReference>
<dbReference type="EC" id="3.4.21.89" evidence="5"/>
<dbReference type="SUPFAM" id="SSF51306">
    <property type="entry name" value="LexA/Signal peptidase"/>
    <property type="match status" value="1"/>
</dbReference>
<feature type="transmembrane region" description="Helical" evidence="6">
    <location>
        <begin position="152"/>
        <end position="176"/>
    </location>
</feature>
<accession>A0A6N8IJ69</accession>
<organism evidence="7 8">
    <name type="scientific">Gordonibacter urolithinfaciens</name>
    <dbReference type="NCBI Taxonomy" id="1335613"/>
    <lineage>
        <taxon>Bacteria</taxon>
        <taxon>Bacillati</taxon>
        <taxon>Actinomycetota</taxon>
        <taxon>Coriobacteriia</taxon>
        <taxon>Eggerthellales</taxon>
        <taxon>Eggerthellaceae</taxon>
        <taxon>Gordonibacter</taxon>
    </lineage>
</organism>
<evidence type="ECO:0000313" key="7">
    <source>
        <dbReference type="EMBL" id="MVN15941.1"/>
    </source>
</evidence>
<keyword evidence="7" id="KW-0378">Hydrolase</keyword>
<evidence type="ECO:0000256" key="2">
    <source>
        <dbReference type="ARBA" id="ARBA00022692"/>
    </source>
</evidence>
<dbReference type="GO" id="GO:0004252">
    <property type="term" value="F:serine-type endopeptidase activity"/>
    <property type="evidence" value="ECO:0007669"/>
    <property type="project" value="UniProtKB-UniRule"/>
</dbReference>
<evidence type="ECO:0000313" key="8">
    <source>
        <dbReference type="Proteomes" id="UP000468327"/>
    </source>
</evidence>
<protein>
    <recommendedName>
        <fullName evidence="5">Signal peptidase I</fullName>
        <ecNumber evidence="5">3.4.21.89</ecNumber>
    </recommendedName>
</protein>
<dbReference type="GO" id="GO:0009003">
    <property type="term" value="F:signal peptidase activity"/>
    <property type="evidence" value="ECO:0007669"/>
    <property type="project" value="UniProtKB-EC"/>
</dbReference>
<reference evidence="7 8" key="1">
    <citation type="submission" date="2019-11" db="EMBL/GenBank/DDBJ databases">
        <title>Whole genome shotgun sequencing (WGS) data from Adlercreutzia equolifaciens ResAG-91, Eggerthella lenta MRI-F36, MRI-F37, MRI-F40, ResAG-49, ResAG-88, ResAG-121, ResAG-145, and Gordonibacter sp. ResAG-5, ResAG-26, ResAG-43, ResAG-50, ResAG-59.</title>
        <authorList>
            <person name="Stoll D.A."/>
            <person name="Danylec N."/>
            <person name="Franz C.M.A.P."/>
            <person name="Huch M."/>
        </authorList>
    </citation>
    <scope>NUCLEOTIDE SEQUENCE [LARGE SCALE GENOMIC DNA]</scope>
    <source>
        <strain evidence="7 8">ResAG-59</strain>
    </source>
</reference>